<feature type="signal peptide" evidence="2">
    <location>
        <begin position="1"/>
        <end position="17"/>
    </location>
</feature>
<proteinExistence type="predicted"/>
<dbReference type="AlphaFoldDB" id="D2A5T2"/>
<name>D2A5T2_TRICA</name>
<evidence type="ECO:0000256" key="1">
    <source>
        <dbReference type="SAM" id="MobiDB-lite"/>
    </source>
</evidence>
<dbReference type="KEGG" id="tca:100141997"/>
<feature type="chain" id="PRO_5007310010" evidence="2">
    <location>
        <begin position="18"/>
        <end position="106"/>
    </location>
</feature>
<keyword evidence="4" id="KW-1185">Reference proteome</keyword>
<reference evidence="3 4" key="2">
    <citation type="journal article" date="2010" name="Nucleic Acids Res.">
        <title>BeetleBase in 2010: revisions to provide comprehensive genomic information for Tribolium castaneum.</title>
        <authorList>
            <person name="Kim H.S."/>
            <person name="Murphy T."/>
            <person name="Xia J."/>
            <person name="Caragea D."/>
            <person name="Park Y."/>
            <person name="Beeman R.W."/>
            <person name="Lorenzen M.D."/>
            <person name="Butcher S."/>
            <person name="Manak J.R."/>
            <person name="Brown S.J."/>
        </authorList>
    </citation>
    <scope>GENOME REANNOTATION</scope>
    <source>
        <strain evidence="3 4">Georgia GA2</strain>
    </source>
</reference>
<evidence type="ECO:0000313" key="4">
    <source>
        <dbReference type="Proteomes" id="UP000007266"/>
    </source>
</evidence>
<evidence type="ECO:0000256" key="2">
    <source>
        <dbReference type="SAM" id="SignalP"/>
    </source>
</evidence>
<dbReference type="HOGENOM" id="CLU_1867742_0_0_1"/>
<dbReference type="OrthoDB" id="8195466at2759"/>
<dbReference type="Proteomes" id="UP000007266">
    <property type="component" value="Linkage group 6"/>
</dbReference>
<organism evidence="3 4">
    <name type="scientific">Tribolium castaneum</name>
    <name type="common">Red flour beetle</name>
    <dbReference type="NCBI Taxonomy" id="7070"/>
    <lineage>
        <taxon>Eukaryota</taxon>
        <taxon>Metazoa</taxon>
        <taxon>Ecdysozoa</taxon>
        <taxon>Arthropoda</taxon>
        <taxon>Hexapoda</taxon>
        <taxon>Insecta</taxon>
        <taxon>Pterygota</taxon>
        <taxon>Neoptera</taxon>
        <taxon>Endopterygota</taxon>
        <taxon>Coleoptera</taxon>
        <taxon>Polyphaga</taxon>
        <taxon>Cucujiformia</taxon>
        <taxon>Tenebrionidae</taxon>
        <taxon>Tenebrionidae incertae sedis</taxon>
        <taxon>Tribolium</taxon>
    </lineage>
</organism>
<dbReference type="InParanoid" id="D2A5T2"/>
<keyword evidence="2" id="KW-0732">Signal</keyword>
<reference evidence="3 4" key="1">
    <citation type="journal article" date="2008" name="Nature">
        <title>The genome of the model beetle and pest Tribolium castaneum.</title>
        <authorList>
            <consortium name="Tribolium Genome Sequencing Consortium"/>
            <person name="Richards S."/>
            <person name="Gibbs R.A."/>
            <person name="Weinstock G.M."/>
            <person name="Brown S.J."/>
            <person name="Denell R."/>
            <person name="Beeman R.W."/>
            <person name="Gibbs R."/>
            <person name="Beeman R.W."/>
            <person name="Brown S.J."/>
            <person name="Bucher G."/>
            <person name="Friedrich M."/>
            <person name="Grimmelikhuijzen C.J."/>
            <person name="Klingler M."/>
            <person name="Lorenzen M."/>
            <person name="Richards S."/>
            <person name="Roth S."/>
            <person name="Schroder R."/>
            <person name="Tautz D."/>
            <person name="Zdobnov E.M."/>
            <person name="Muzny D."/>
            <person name="Gibbs R.A."/>
            <person name="Weinstock G.M."/>
            <person name="Attaway T."/>
            <person name="Bell S."/>
            <person name="Buhay C.J."/>
            <person name="Chandrabose M.N."/>
            <person name="Chavez D."/>
            <person name="Clerk-Blankenburg K.P."/>
            <person name="Cree A."/>
            <person name="Dao M."/>
            <person name="Davis C."/>
            <person name="Chacko J."/>
            <person name="Dinh H."/>
            <person name="Dugan-Rocha S."/>
            <person name="Fowler G."/>
            <person name="Garner T.T."/>
            <person name="Garnes J."/>
            <person name="Gnirke A."/>
            <person name="Hawes A."/>
            <person name="Hernandez J."/>
            <person name="Hines S."/>
            <person name="Holder M."/>
            <person name="Hume J."/>
            <person name="Jhangiani S.N."/>
            <person name="Joshi V."/>
            <person name="Khan Z.M."/>
            <person name="Jackson L."/>
            <person name="Kovar C."/>
            <person name="Kowis A."/>
            <person name="Lee S."/>
            <person name="Lewis L.R."/>
            <person name="Margolis J."/>
            <person name="Morgan M."/>
            <person name="Nazareth L.V."/>
            <person name="Nguyen N."/>
            <person name="Okwuonu G."/>
            <person name="Parker D."/>
            <person name="Richards S."/>
            <person name="Ruiz S.J."/>
            <person name="Santibanez J."/>
            <person name="Savard J."/>
            <person name="Scherer S.E."/>
            <person name="Schneider B."/>
            <person name="Sodergren E."/>
            <person name="Tautz D."/>
            <person name="Vattahil S."/>
            <person name="Villasana D."/>
            <person name="White C.S."/>
            <person name="Wright R."/>
            <person name="Park Y."/>
            <person name="Beeman R.W."/>
            <person name="Lord J."/>
            <person name="Oppert B."/>
            <person name="Lorenzen M."/>
            <person name="Brown S."/>
            <person name="Wang L."/>
            <person name="Savard J."/>
            <person name="Tautz D."/>
            <person name="Richards S."/>
            <person name="Weinstock G."/>
            <person name="Gibbs R.A."/>
            <person name="Liu Y."/>
            <person name="Worley K."/>
            <person name="Weinstock G."/>
            <person name="Elsik C.G."/>
            <person name="Reese J.T."/>
            <person name="Elhaik E."/>
            <person name="Landan G."/>
            <person name="Graur D."/>
            <person name="Arensburger P."/>
            <person name="Atkinson P."/>
            <person name="Beeman R.W."/>
            <person name="Beidler J."/>
            <person name="Brown S.J."/>
            <person name="Demuth J.P."/>
            <person name="Drury D.W."/>
            <person name="Du Y.Z."/>
            <person name="Fujiwara H."/>
            <person name="Lorenzen M."/>
            <person name="Maselli V."/>
            <person name="Osanai M."/>
            <person name="Park Y."/>
            <person name="Robertson H.M."/>
            <person name="Tu Z."/>
            <person name="Wang J.J."/>
            <person name="Wang S."/>
            <person name="Richards S."/>
            <person name="Song H."/>
            <person name="Zhang L."/>
            <person name="Sodergren E."/>
            <person name="Werner D."/>
            <person name="Stanke M."/>
            <person name="Morgenstern B."/>
            <person name="Solovyev V."/>
            <person name="Kosarev P."/>
            <person name="Brown G."/>
            <person name="Chen H.C."/>
            <person name="Ermolaeva O."/>
            <person name="Hlavina W."/>
            <person name="Kapustin Y."/>
            <person name="Kiryutin B."/>
            <person name="Kitts P."/>
            <person name="Maglott D."/>
            <person name="Pruitt K."/>
            <person name="Sapojnikov V."/>
            <person name="Souvorov A."/>
            <person name="Mackey A.J."/>
            <person name="Waterhouse R.M."/>
            <person name="Wyder S."/>
            <person name="Zdobnov E.M."/>
            <person name="Zdobnov E.M."/>
            <person name="Wyder S."/>
            <person name="Kriventseva E.V."/>
            <person name="Kadowaki T."/>
            <person name="Bork P."/>
            <person name="Aranda M."/>
            <person name="Bao R."/>
            <person name="Beermann A."/>
            <person name="Berns N."/>
            <person name="Bolognesi R."/>
            <person name="Bonneton F."/>
            <person name="Bopp D."/>
            <person name="Brown S.J."/>
            <person name="Bucher G."/>
            <person name="Butts T."/>
            <person name="Chaumot A."/>
            <person name="Denell R.E."/>
            <person name="Ferrier D.E."/>
            <person name="Friedrich M."/>
            <person name="Gordon C.M."/>
            <person name="Jindra M."/>
            <person name="Klingler M."/>
            <person name="Lan Q."/>
            <person name="Lattorff H.M."/>
            <person name="Laudet V."/>
            <person name="von Levetsow C."/>
            <person name="Liu Z."/>
            <person name="Lutz R."/>
            <person name="Lynch J.A."/>
            <person name="da Fonseca R.N."/>
            <person name="Posnien N."/>
            <person name="Reuter R."/>
            <person name="Roth S."/>
            <person name="Savard J."/>
            <person name="Schinko J.B."/>
            <person name="Schmitt C."/>
            <person name="Schoppmeier M."/>
            <person name="Schroder R."/>
            <person name="Shippy T.D."/>
            <person name="Simonnet F."/>
            <person name="Marques-Souza H."/>
            <person name="Tautz D."/>
            <person name="Tomoyasu Y."/>
            <person name="Trauner J."/>
            <person name="Van der Zee M."/>
            <person name="Vervoort M."/>
            <person name="Wittkopp N."/>
            <person name="Wimmer E.A."/>
            <person name="Yang X."/>
            <person name="Jones A.K."/>
            <person name="Sattelle D.B."/>
            <person name="Ebert P.R."/>
            <person name="Nelson D."/>
            <person name="Scott J.G."/>
            <person name="Beeman R.W."/>
            <person name="Muthukrishnan S."/>
            <person name="Kramer K.J."/>
            <person name="Arakane Y."/>
            <person name="Beeman R.W."/>
            <person name="Zhu Q."/>
            <person name="Hogenkamp D."/>
            <person name="Dixit R."/>
            <person name="Oppert B."/>
            <person name="Jiang H."/>
            <person name="Zou Z."/>
            <person name="Marshall J."/>
            <person name="Elpidina E."/>
            <person name="Vinokurov K."/>
            <person name="Oppert C."/>
            <person name="Zou Z."/>
            <person name="Evans J."/>
            <person name="Lu Z."/>
            <person name="Zhao P."/>
            <person name="Sumathipala N."/>
            <person name="Altincicek B."/>
            <person name="Vilcinskas A."/>
            <person name="Williams M."/>
            <person name="Hultmark D."/>
            <person name="Hetru C."/>
            <person name="Jiang H."/>
            <person name="Grimmelikhuijzen C.J."/>
            <person name="Hauser F."/>
            <person name="Cazzamali G."/>
            <person name="Williamson M."/>
            <person name="Park Y."/>
            <person name="Li B."/>
            <person name="Tanaka Y."/>
            <person name="Predel R."/>
            <person name="Neupert S."/>
            <person name="Schachtner J."/>
            <person name="Verleyen P."/>
            <person name="Raible F."/>
            <person name="Bork P."/>
            <person name="Friedrich M."/>
            <person name="Walden K.K."/>
            <person name="Robertson H.M."/>
            <person name="Angeli S."/>
            <person name="Foret S."/>
            <person name="Bucher G."/>
            <person name="Schuetz S."/>
            <person name="Maleszka R."/>
            <person name="Wimmer E.A."/>
            <person name="Beeman R.W."/>
            <person name="Lorenzen M."/>
            <person name="Tomoyasu Y."/>
            <person name="Miller S.C."/>
            <person name="Grossmann D."/>
            <person name="Bucher G."/>
        </authorList>
    </citation>
    <scope>NUCLEOTIDE SEQUENCE [LARGE SCALE GENOMIC DNA]</scope>
    <source>
        <strain evidence="3 4">Georgia GA2</strain>
    </source>
</reference>
<dbReference type="OMA" id="AKPTIYK"/>
<dbReference type="EMBL" id="KQ971345">
    <property type="protein sequence ID" value="EFA05414.2"/>
    <property type="molecule type" value="Genomic_DNA"/>
</dbReference>
<feature type="compositionally biased region" description="Polar residues" evidence="1">
    <location>
        <begin position="92"/>
        <end position="106"/>
    </location>
</feature>
<sequence length="106" mass="11802">MYTKVWLCVIFVGWAHGLPTVYKYNQNKILEPDLVPVSSTVIPLPIYRVSSGLQVAPNLKDDKVKKPEGPITLLTIHSKKKVAEQPKAKPSDVSSVKQVSKTDFNN</sequence>
<feature type="region of interest" description="Disordered" evidence="1">
    <location>
        <begin position="82"/>
        <end position="106"/>
    </location>
</feature>
<protein>
    <submittedName>
        <fullName evidence="3">Uncharacterized protein</fullName>
    </submittedName>
</protein>
<evidence type="ECO:0000313" key="3">
    <source>
        <dbReference type="EMBL" id="EFA05414.2"/>
    </source>
</evidence>
<accession>D2A5T2</accession>
<gene>
    <name evidence="3" type="primary">AUGUSTUS-3.0.2_15590</name>
    <name evidence="3" type="ORF">TcasGA2_TC015590</name>
</gene>